<gene>
    <name evidence="1" type="ORF">RISK_006546</name>
</gene>
<comment type="caution">
    <text evidence="1">The sequence shown here is derived from an EMBL/GenBank/DDBJ whole genome shotgun (WGS) entry which is preliminary data.</text>
</comment>
<dbReference type="Proteomes" id="UP000036367">
    <property type="component" value="Unassembled WGS sequence"/>
</dbReference>
<evidence type="ECO:0000313" key="1">
    <source>
        <dbReference type="EMBL" id="KLU01390.1"/>
    </source>
</evidence>
<sequence length="38" mass="4476">MASVPYPLESNHDMKAIGFIEFCHSLLRHVPQHSWRLK</sequence>
<reference evidence="1" key="1">
    <citation type="submission" date="2015-05" db="EMBL/GenBank/DDBJ databases">
        <title>Permanent draft genome of Rhodopirellula islandicus K833.</title>
        <authorList>
            <person name="Kizina J."/>
            <person name="Richter M."/>
            <person name="Glockner F.O."/>
            <person name="Harder J."/>
        </authorList>
    </citation>
    <scope>NUCLEOTIDE SEQUENCE [LARGE SCALE GENOMIC DNA]</scope>
    <source>
        <strain evidence="1">K833</strain>
    </source>
</reference>
<organism evidence="1 2">
    <name type="scientific">Rhodopirellula islandica</name>
    <dbReference type="NCBI Taxonomy" id="595434"/>
    <lineage>
        <taxon>Bacteria</taxon>
        <taxon>Pseudomonadati</taxon>
        <taxon>Planctomycetota</taxon>
        <taxon>Planctomycetia</taxon>
        <taxon>Pirellulales</taxon>
        <taxon>Pirellulaceae</taxon>
        <taxon>Rhodopirellula</taxon>
    </lineage>
</organism>
<dbReference type="PATRIC" id="fig|595434.4.peg.6227"/>
<protein>
    <submittedName>
        <fullName evidence="1">Uncharacterized protein</fullName>
    </submittedName>
</protein>
<evidence type="ECO:0000313" key="2">
    <source>
        <dbReference type="Proteomes" id="UP000036367"/>
    </source>
</evidence>
<dbReference type="AlphaFoldDB" id="A0A0J1B3I5"/>
<name>A0A0J1B3I5_RHOIS</name>
<keyword evidence="2" id="KW-1185">Reference proteome</keyword>
<dbReference type="EMBL" id="LECT01000054">
    <property type="protein sequence ID" value="KLU01390.1"/>
    <property type="molecule type" value="Genomic_DNA"/>
</dbReference>
<accession>A0A0J1B3I5</accession>
<proteinExistence type="predicted"/>
<dbReference type="STRING" id="595434.RISK_006546"/>